<feature type="binding site" evidence="8">
    <location>
        <position position="12"/>
    </location>
    <ligand>
        <name>Mg(2+)</name>
        <dbReference type="ChEBI" id="CHEBI:18420"/>
    </ligand>
</feature>
<evidence type="ECO:0000256" key="5">
    <source>
        <dbReference type="ARBA" id="ARBA00022755"/>
    </source>
</evidence>
<feature type="binding site" evidence="8">
    <location>
        <begin position="404"/>
        <end position="406"/>
    </location>
    <ligand>
        <name>GTP</name>
        <dbReference type="ChEBI" id="CHEBI:37565"/>
    </ligand>
</feature>
<evidence type="ECO:0000256" key="3">
    <source>
        <dbReference type="ARBA" id="ARBA00022723"/>
    </source>
</evidence>
<dbReference type="InterPro" id="IPR018220">
    <property type="entry name" value="Adenylosuccin_syn_GTP-bd"/>
</dbReference>
<dbReference type="PANTHER" id="PTHR11846">
    <property type="entry name" value="ADENYLOSUCCINATE SYNTHETASE"/>
    <property type="match status" value="1"/>
</dbReference>
<dbReference type="NCBIfam" id="NF002223">
    <property type="entry name" value="PRK01117.1"/>
    <property type="match status" value="1"/>
</dbReference>
<dbReference type="PROSITE" id="PS01266">
    <property type="entry name" value="ADENYLOSUCCIN_SYN_1"/>
    <property type="match status" value="1"/>
</dbReference>
<feature type="binding site" evidence="8">
    <location>
        <position position="304"/>
    </location>
    <ligand>
        <name>GTP</name>
        <dbReference type="ChEBI" id="CHEBI:37565"/>
    </ligand>
</feature>
<keyword evidence="3 8" id="KW-0479">Metal-binding</keyword>
<name>A0A0G1C503_9BACT</name>
<evidence type="ECO:0000256" key="6">
    <source>
        <dbReference type="ARBA" id="ARBA00022842"/>
    </source>
</evidence>
<dbReference type="GO" id="GO:0046040">
    <property type="term" value="P:IMP metabolic process"/>
    <property type="evidence" value="ECO:0007669"/>
    <property type="project" value="TreeGrafter"/>
</dbReference>
<evidence type="ECO:0000313" key="10">
    <source>
        <dbReference type="EMBL" id="KKS80519.1"/>
    </source>
</evidence>
<feature type="binding site" description="in other chain" evidence="8">
    <location>
        <position position="239"/>
    </location>
    <ligand>
        <name>IMP</name>
        <dbReference type="ChEBI" id="CHEBI:58053"/>
        <note>ligand shared between dimeric partners</note>
    </ligand>
</feature>
<feature type="binding site" evidence="8">
    <location>
        <position position="139"/>
    </location>
    <ligand>
        <name>IMP</name>
        <dbReference type="ChEBI" id="CHEBI:58053"/>
        <note>ligand shared between dimeric partners</note>
    </ligand>
</feature>
<dbReference type="InterPro" id="IPR042111">
    <property type="entry name" value="Adenylosuccinate_synth_dom3"/>
</dbReference>
<keyword evidence="8" id="KW-0963">Cytoplasm</keyword>
<feature type="binding site" description="in other chain" evidence="8">
    <location>
        <begin position="12"/>
        <end position="15"/>
    </location>
    <ligand>
        <name>IMP</name>
        <dbReference type="ChEBI" id="CHEBI:58053"/>
        <note>ligand shared between dimeric partners</note>
    </ligand>
</feature>
<proteinExistence type="inferred from homology"/>
<gene>
    <name evidence="8" type="primary">purA</name>
    <name evidence="10" type="ORF">UV54_C0004G0007</name>
</gene>
<dbReference type="FunFam" id="3.90.170.10:FF:000001">
    <property type="entry name" value="Adenylosuccinate synthetase"/>
    <property type="match status" value="1"/>
</dbReference>
<feature type="binding site" description="in other chain" evidence="8">
    <location>
        <position position="125"/>
    </location>
    <ligand>
        <name>IMP</name>
        <dbReference type="ChEBI" id="CHEBI:58053"/>
        <note>ligand shared between dimeric partners</note>
    </ligand>
</feature>
<protein>
    <recommendedName>
        <fullName evidence="8 9">Adenylosuccinate synthetase</fullName>
        <shortName evidence="8">AMPSase</shortName>
        <shortName evidence="8">AdSS</shortName>
        <ecNumber evidence="8 9">6.3.4.4</ecNumber>
    </recommendedName>
    <alternativeName>
        <fullName evidence="8">IMP--aspartate ligase</fullName>
    </alternativeName>
</protein>
<dbReference type="SMART" id="SM00788">
    <property type="entry name" value="Adenylsucc_synt"/>
    <property type="match status" value="1"/>
</dbReference>
<dbReference type="PANTHER" id="PTHR11846:SF0">
    <property type="entry name" value="ADENYLOSUCCINATE SYNTHETASE"/>
    <property type="match status" value="1"/>
</dbReference>
<dbReference type="GO" id="GO:0000287">
    <property type="term" value="F:magnesium ion binding"/>
    <property type="evidence" value="ECO:0007669"/>
    <property type="project" value="UniProtKB-UniRule"/>
</dbReference>
<keyword evidence="4 8" id="KW-0547">Nucleotide-binding</keyword>
<organism evidence="10 11">
    <name type="scientific">Candidatus Beckwithbacteria bacterium GW2011_GWA2_43_10</name>
    <dbReference type="NCBI Taxonomy" id="1618369"/>
    <lineage>
        <taxon>Bacteria</taxon>
        <taxon>Candidatus Beckwithiibacteriota</taxon>
    </lineage>
</organism>
<evidence type="ECO:0000256" key="7">
    <source>
        <dbReference type="ARBA" id="ARBA00023134"/>
    </source>
</evidence>
<dbReference type="InterPro" id="IPR042110">
    <property type="entry name" value="Adenylosuccinate_synth_dom2"/>
</dbReference>
<keyword evidence="5 8" id="KW-0658">Purine biosynthesis</keyword>
<comment type="pathway">
    <text evidence="8 9">Purine metabolism; AMP biosynthesis via de novo pathway; AMP from IMP: step 1/2.</text>
</comment>
<comment type="catalytic activity">
    <reaction evidence="8 9">
        <text>IMP + L-aspartate + GTP = N(6)-(1,2-dicarboxyethyl)-AMP + GDP + phosphate + 2 H(+)</text>
        <dbReference type="Rhea" id="RHEA:15753"/>
        <dbReference type="ChEBI" id="CHEBI:15378"/>
        <dbReference type="ChEBI" id="CHEBI:29991"/>
        <dbReference type="ChEBI" id="CHEBI:37565"/>
        <dbReference type="ChEBI" id="CHEBI:43474"/>
        <dbReference type="ChEBI" id="CHEBI:57567"/>
        <dbReference type="ChEBI" id="CHEBI:58053"/>
        <dbReference type="ChEBI" id="CHEBI:58189"/>
        <dbReference type="EC" id="6.3.4.4"/>
    </reaction>
</comment>
<evidence type="ECO:0000313" key="11">
    <source>
        <dbReference type="Proteomes" id="UP000034213"/>
    </source>
</evidence>
<dbReference type="UniPathway" id="UPA00075">
    <property type="reaction ID" value="UER00335"/>
</dbReference>
<comment type="subunit">
    <text evidence="1 8">Homodimer.</text>
</comment>
<dbReference type="Gene3D" id="1.10.300.10">
    <property type="entry name" value="Adenylosuccinate Synthetase, subunit A, domain 2"/>
    <property type="match status" value="1"/>
</dbReference>
<dbReference type="EMBL" id="LCEW01000004">
    <property type="protein sequence ID" value="KKS80519.1"/>
    <property type="molecule type" value="Genomic_DNA"/>
</dbReference>
<evidence type="ECO:0000256" key="9">
    <source>
        <dbReference type="RuleBase" id="RU000520"/>
    </source>
</evidence>
<comment type="similarity">
    <text evidence="8 9">Belongs to the adenylosuccinate synthetase family.</text>
</comment>
<feature type="binding site" description="in other chain" evidence="8">
    <location>
        <position position="302"/>
    </location>
    <ligand>
        <name>IMP</name>
        <dbReference type="ChEBI" id="CHEBI:58053"/>
        <note>ligand shared between dimeric partners</note>
    </ligand>
</feature>
<dbReference type="AlphaFoldDB" id="A0A0G1C503"/>
<dbReference type="GO" id="GO:0005737">
    <property type="term" value="C:cytoplasm"/>
    <property type="evidence" value="ECO:0007669"/>
    <property type="project" value="UniProtKB-SubCell"/>
</dbReference>
<evidence type="ECO:0000256" key="1">
    <source>
        <dbReference type="ARBA" id="ARBA00011738"/>
    </source>
</evidence>
<comment type="subcellular location">
    <subcellularLocation>
        <location evidence="8">Cytoplasm</location>
    </subcellularLocation>
</comment>
<dbReference type="Pfam" id="PF00709">
    <property type="entry name" value="Adenylsucc_synt"/>
    <property type="match status" value="1"/>
</dbReference>
<dbReference type="GO" id="GO:0005525">
    <property type="term" value="F:GTP binding"/>
    <property type="evidence" value="ECO:0007669"/>
    <property type="project" value="UniProtKB-UniRule"/>
</dbReference>
<feature type="binding site" description="in other chain" evidence="8">
    <location>
        <begin position="39"/>
        <end position="42"/>
    </location>
    <ligand>
        <name>IMP</name>
        <dbReference type="ChEBI" id="CHEBI:58053"/>
        <note>ligand shared between dimeric partners</note>
    </ligand>
</feature>
<dbReference type="HAMAP" id="MF_00011">
    <property type="entry name" value="Adenylosucc_synth"/>
    <property type="match status" value="1"/>
</dbReference>
<feature type="active site" description="Proton acceptor" evidence="8">
    <location>
        <position position="12"/>
    </location>
</feature>
<evidence type="ECO:0000256" key="8">
    <source>
        <dbReference type="HAMAP-Rule" id="MF_00011"/>
    </source>
</evidence>
<dbReference type="InterPro" id="IPR027417">
    <property type="entry name" value="P-loop_NTPase"/>
</dbReference>
<evidence type="ECO:0000256" key="2">
    <source>
        <dbReference type="ARBA" id="ARBA00022598"/>
    </source>
</evidence>
<dbReference type="GO" id="GO:0004019">
    <property type="term" value="F:adenylosuccinate synthase activity"/>
    <property type="evidence" value="ECO:0007669"/>
    <property type="project" value="UniProtKB-UniRule"/>
</dbReference>
<feature type="binding site" description="in other chain" evidence="8">
    <location>
        <position position="224"/>
    </location>
    <ligand>
        <name>IMP</name>
        <dbReference type="ChEBI" id="CHEBI:58053"/>
        <note>ligand shared between dimeric partners</note>
    </ligand>
</feature>
<dbReference type="STRING" id="1618369.UV54_C0004G0007"/>
<dbReference type="NCBIfam" id="TIGR00184">
    <property type="entry name" value="purA"/>
    <property type="match status" value="1"/>
</dbReference>
<dbReference type="EC" id="6.3.4.4" evidence="8 9"/>
<feature type="binding site" evidence="8">
    <location>
        <begin position="330"/>
        <end position="332"/>
    </location>
    <ligand>
        <name>GTP</name>
        <dbReference type="ChEBI" id="CHEBI:37565"/>
    </ligand>
</feature>
<comment type="cofactor">
    <cofactor evidence="8">
        <name>Mg(2+)</name>
        <dbReference type="ChEBI" id="CHEBI:18420"/>
    </cofactor>
    <text evidence="8">Binds 1 Mg(2+) ion per subunit.</text>
</comment>
<dbReference type="PATRIC" id="fig|1618369.3.peg.97"/>
<reference evidence="10 11" key="1">
    <citation type="journal article" date="2015" name="Nature">
        <title>rRNA introns, odd ribosomes, and small enigmatic genomes across a large radiation of phyla.</title>
        <authorList>
            <person name="Brown C.T."/>
            <person name="Hug L.A."/>
            <person name="Thomas B.C."/>
            <person name="Sharon I."/>
            <person name="Castelle C.J."/>
            <person name="Singh A."/>
            <person name="Wilkins M.J."/>
            <person name="Williams K.H."/>
            <person name="Banfield J.F."/>
        </authorList>
    </citation>
    <scope>NUCLEOTIDE SEQUENCE [LARGE SCALE GENOMIC DNA]</scope>
</reference>
<comment type="caution">
    <text evidence="10">The sequence shown here is derived from an EMBL/GenBank/DDBJ whole genome shotgun (WGS) entry which is preliminary data.</text>
</comment>
<dbReference type="Proteomes" id="UP000034213">
    <property type="component" value="Unassembled WGS sequence"/>
</dbReference>
<keyword evidence="6 8" id="KW-0460">Magnesium</keyword>
<keyword evidence="2 8" id="KW-0436">Ligase</keyword>
<comment type="function">
    <text evidence="8">Plays an important role in the de novo pathway of purine nucleotide biosynthesis. Catalyzes the first committed step in the biosynthesis of AMP from IMP.</text>
</comment>
<feature type="binding site" evidence="8">
    <location>
        <begin position="11"/>
        <end position="17"/>
    </location>
    <ligand>
        <name>GTP</name>
        <dbReference type="ChEBI" id="CHEBI:37565"/>
    </ligand>
</feature>
<dbReference type="Gene3D" id="3.40.440.10">
    <property type="entry name" value="Adenylosuccinate Synthetase, subunit A, domain 1"/>
    <property type="match status" value="1"/>
</dbReference>
<dbReference type="SUPFAM" id="SSF52540">
    <property type="entry name" value="P-loop containing nucleoside triphosphate hydrolases"/>
    <property type="match status" value="1"/>
</dbReference>
<dbReference type="Gene3D" id="3.90.170.10">
    <property type="entry name" value="Adenylosuccinate Synthetase, subunit A, domain 3"/>
    <property type="match status" value="1"/>
</dbReference>
<accession>A0A0G1C503</accession>
<feature type="binding site" evidence="8">
    <location>
        <begin position="298"/>
        <end position="304"/>
    </location>
    <ligand>
        <name>substrate</name>
    </ligand>
</feature>
<feature type="binding site" evidence="8">
    <location>
        <begin position="41"/>
        <end position="43"/>
    </location>
    <ligand>
        <name>GTP</name>
        <dbReference type="ChEBI" id="CHEBI:37565"/>
    </ligand>
</feature>
<dbReference type="GO" id="GO:0044208">
    <property type="term" value="P:'de novo' AMP biosynthetic process"/>
    <property type="evidence" value="ECO:0007669"/>
    <property type="project" value="UniProtKB-UniRule"/>
</dbReference>
<dbReference type="InterPro" id="IPR042109">
    <property type="entry name" value="Adenylosuccinate_synth_dom1"/>
</dbReference>
<feature type="active site" description="Proton donor" evidence="8">
    <location>
        <position position="42"/>
    </location>
</feature>
<dbReference type="CDD" id="cd03108">
    <property type="entry name" value="AdSS"/>
    <property type="match status" value="1"/>
</dbReference>
<feature type="binding site" evidence="8">
    <location>
        <position position="41"/>
    </location>
    <ligand>
        <name>Mg(2+)</name>
        <dbReference type="ChEBI" id="CHEBI:18420"/>
    </ligand>
</feature>
<dbReference type="InterPro" id="IPR001114">
    <property type="entry name" value="Adenylosuccinate_synthetase"/>
</dbReference>
<keyword evidence="7 8" id="KW-0342">GTP-binding</keyword>
<evidence type="ECO:0000256" key="4">
    <source>
        <dbReference type="ARBA" id="ARBA00022741"/>
    </source>
</evidence>
<sequence length="416" mass="45760">MNTAIIGSQWGDEGKGKIVDYLARSKKIQAVVRYQGGNNAGHTVVVRGEKHAFHLIPSGVLYPEKTCVIGNGVVIDPEVLNMEIDRLESRVGKNHAKILISEKCNLIMPWHKVIDSISGGKVGTTGRGIGPCYSDFVGRRGIRLMDTNDKKTFSSRVKEEVKWNQKLIKLMGGKLGISEAKIVESYWQWLKKIKTNKLIMVGDVSEWLERTEKAGGEIVFEGAQATLLDVNHGTYPYVTSSNCTIGGLYTGTGFRPKKLKAIGVAKAYTTRVGAGPFPTELFNKVGEKLRKVGHEYGTTTGRPRRCGWLDTTIINYAKLINGLDGLAMTKLDVLTGINPLKIKVGPKLETDLVKLKQSKAIYESLAGWQEDISKVRKFNDLPGAAKAYIKRVEKLTGLPVELIGVGPERAQIIKDV</sequence>